<proteinExistence type="predicted"/>
<organism evidence="1 2">
    <name type="scientific">Trichophyton rubrum (strain ATCC MYA-4607 / CBS 118892)</name>
    <name type="common">Athlete's foot fungus</name>
    <dbReference type="NCBI Taxonomy" id="559305"/>
    <lineage>
        <taxon>Eukaryota</taxon>
        <taxon>Fungi</taxon>
        <taxon>Dikarya</taxon>
        <taxon>Ascomycota</taxon>
        <taxon>Pezizomycotina</taxon>
        <taxon>Eurotiomycetes</taxon>
        <taxon>Eurotiomycetidae</taxon>
        <taxon>Onygenales</taxon>
        <taxon>Arthrodermataceae</taxon>
        <taxon>Trichophyton</taxon>
    </lineage>
</organism>
<dbReference type="HOGENOM" id="CLU_1866548_0_0_1"/>
<dbReference type="GeneID" id="10377088"/>
<name>F2SDD1_TRIRC</name>
<dbReference type="RefSeq" id="XP_003238024.2">
    <property type="nucleotide sequence ID" value="XM_003237976.2"/>
</dbReference>
<gene>
    <name evidence="1" type="ORF">TERG_00018</name>
</gene>
<dbReference type="Proteomes" id="UP000008864">
    <property type="component" value="Unassembled WGS sequence"/>
</dbReference>
<evidence type="ECO:0000313" key="2">
    <source>
        <dbReference type="Proteomes" id="UP000008864"/>
    </source>
</evidence>
<dbReference type="EMBL" id="GG700648">
    <property type="protein sequence ID" value="EGD83733.2"/>
    <property type="molecule type" value="Genomic_DNA"/>
</dbReference>
<evidence type="ECO:0000313" key="1">
    <source>
        <dbReference type="EMBL" id="EGD83733.2"/>
    </source>
</evidence>
<keyword evidence="2" id="KW-1185">Reference proteome</keyword>
<sequence length="137" mass="15967">MGPIERCLLIFIDEHQRQCKPVDTHGQAGRQDSRLETCGHSSRSRPWAVGCARLDILKQFQIVRMMTRRSPPPKKVAYNAVPEQDPVSSTQSRCPHGPWVYIWRWSMPTTGILRWRWERELTSQSLDTGLRGYNTYK</sequence>
<dbReference type="AlphaFoldDB" id="F2SDD1"/>
<reference evidence="2" key="1">
    <citation type="journal article" date="2012" name="MBio">
        <title>Comparative genome analysis of Trichophyton rubrum and related dermatophytes reveals candidate genes involved in infection.</title>
        <authorList>
            <person name="Martinez D.A."/>
            <person name="Oliver B.G."/>
            <person name="Graeser Y."/>
            <person name="Goldberg J.M."/>
            <person name="Li W."/>
            <person name="Martinez-Rossi N.M."/>
            <person name="Monod M."/>
            <person name="Shelest E."/>
            <person name="Barton R.C."/>
            <person name="Birch E."/>
            <person name="Brakhage A.A."/>
            <person name="Chen Z."/>
            <person name="Gurr S.J."/>
            <person name="Heiman D."/>
            <person name="Heitman J."/>
            <person name="Kosti I."/>
            <person name="Rossi A."/>
            <person name="Saif S."/>
            <person name="Samalova M."/>
            <person name="Saunders C.W."/>
            <person name="Shea T."/>
            <person name="Summerbell R.C."/>
            <person name="Xu J."/>
            <person name="Young S."/>
            <person name="Zeng Q."/>
            <person name="Birren B.W."/>
            <person name="Cuomo C.A."/>
            <person name="White T.C."/>
        </authorList>
    </citation>
    <scope>NUCLEOTIDE SEQUENCE [LARGE SCALE GENOMIC DNA]</scope>
    <source>
        <strain evidence="2">ATCC MYA-4607 / CBS 118892</strain>
    </source>
</reference>
<protein>
    <submittedName>
        <fullName evidence="1">Uncharacterized protein</fullName>
    </submittedName>
</protein>
<dbReference type="InParanoid" id="F2SDD1"/>
<accession>F2SDD1</accession>